<evidence type="ECO:0000313" key="5">
    <source>
        <dbReference type="Proteomes" id="UP000473681"/>
    </source>
</evidence>
<keyword evidence="2" id="KW-1133">Transmembrane helix</keyword>
<dbReference type="InterPro" id="IPR014195">
    <property type="entry name" value="Spore_III_AG"/>
</dbReference>
<keyword evidence="2" id="KW-0472">Membrane</keyword>
<dbReference type="EMBL" id="SWVK01000001">
    <property type="protein sequence ID" value="NFN33627.1"/>
    <property type="molecule type" value="Genomic_DNA"/>
</dbReference>
<comment type="caution">
    <text evidence="3">The sequence shown here is derived from an EMBL/GenBank/DDBJ whole genome shotgun (WGS) entry which is preliminary data.</text>
</comment>
<dbReference type="AlphaFoldDB" id="A0A0M1LSG7"/>
<gene>
    <name evidence="3" type="primary">spoIIIAG</name>
    <name evidence="3" type="ORF">FC774_02405</name>
    <name evidence="4" type="ORF">FDB51_00480</name>
</gene>
<dbReference type="NCBIfam" id="TIGR02830">
    <property type="entry name" value="spore_III_AG"/>
    <property type="match status" value="1"/>
</dbReference>
<organism evidence="3 6">
    <name type="scientific">Clostridium botulinum</name>
    <dbReference type="NCBI Taxonomy" id="1491"/>
    <lineage>
        <taxon>Bacteria</taxon>
        <taxon>Bacillati</taxon>
        <taxon>Bacillota</taxon>
        <taxon>Clostridia</taxon>
        <taxon>Eubacteriales</taxon>
        <taxon>Clostridiaceae</taxon>
        <taxon>Clostridium</taxon>
    </lineage>
</organism>
<evidence type="ECO:0000313" key="3">
    <source>
        <dbReference type="EMBL" id="NFF86758.1"/>
    </source>
</evidence>
<dbReference type="OrthoDB" id="1634070at2"/>
<dbReference type="Proteomes" id="UP000473681">
    <property type="component" value="Unassembled WGS sequence"/>
</dbReference>
<proteinExistence type="predicted"/>
<feature type="transmembrane region" description="Helical" evidence="2">
    <location>
        <begin position="21"/>
        <end position="40"/>
    </location>
</feature>
<sequence>MDKRKFSNNLKKILGEKKLSNLISICLVLAFIFVTMNVLVPKNKYISKSNDLTYKEDKKESPKENEVSTSTTISGDQKTYEENQKVELKNILKKMEGVGEVDVMISFESGEEKIPAYDTNAQVSTTEETDTEGGKRTNNQKNDGATVVMTSKDGGNEPFILRTYKPKITGAVVVAEGAENSKTKYNIEQAISKLYNLTLDKVNVYPMKK</sequence>
<feature type="region of interest" description="Disordered" evidence="1">
    <location>
        <begin position="121"/>
        <end position="151"/>
    </location>
</feature>
<feature type="region of interest" description="Disordered" evidence="1">
    <location>
        <begin position="54"/>
        <end position="80"/>
    </location>
</feature>
<name>A0A0M1LSG7_CLOBO</name>
<feature type="compositionally biased region" description="Basic and acidic residues" evidence="1">
    <location>
        <begin position="54"/>
        <end position="66"/>
    </location>
</feature>
<feature type="compositionally biased region" description="Polar residues" evidence="1">
    <location>
        <begin position="67"/>
        <end position="77"/>
    </location>
</feature>
<dbReference type="RefSeq" id="WP_053342682.1">
    <property type="nucleotide sequence ID" value="NZ_CP070936.1"/>
</dbReference>
<evidence type="ECO:0000313" key="4">
    <source>
        <dbReference type="EMBL" id="NFN33627.1"/>
    </source>
</evidence>
<evidence type="ECO:0000256" key="1">
    <source>
        <dbReference type="SAM" id="MobiDB-lite"/>
    </source>
</evidence>
<dbReference type="EMBL" id="SWOV01000004">
    <property type="protein sequence ID" value="NFF86758.1"/>
    <property type="molecule type" value="Genomic_DNA"/>
</dbReference>
<evidence type="ECO:0000256" key="2">
    <source>
        <dbReference type="SAM" id="Phobius"/>
    </source>
</evidence>
<accession>A0A0M1LSG7</accession>
<protein>
    <submittedName>
        <fullName evidence="3">Stage III sporulation protein AG</fullName>
    </submittedName>
</protein>
<keyword evidence="2" id="KW-0812">Transmembrane</keyword>
<evidence type="ECO:0000313" key="6">
    <source>
        <dbReference type="Proteomes" id="UP000476820"/>
    </source>
</evidence>
<dbReference type="Proteomes" id="UP000476820">
    <property type="component" value="Unassembled WGS sequence"/>
</dbReference>
<reference evidence="5 6" key="1">
    <citation type="submission" date="2019-04" db="EMBL/GenBank/DDBJ databases">
        <title>Genome sequencing of Clostridium botulinum Groups I-IV and Clostridium butyricum.</title>
        <authorList>
            <person name="Brunt J."/>
            <person name="Van Vliet A.H.M."/>
            <person name="Stringer S.C."/>
            <person name="Carter A.T."/>
            <person name="Peck M.W."/>
        </authorList>
    </citation>
    <scope>NUCLEOTIDE SEQUENCE [LARGE SCALE GENOMIC DNA]</scope>
    <source>
        <strain evidence="3 6">1605</strain>
        <strain evidence="4 5">CB-K-33E</strain>
    </source>
</reference>